<proteinExistence type="predicted"/>
<dbReference type="SUPFAM" id="SSF56784">
    <property type="entry name" value="HAD-like"/>
    <property type="match status" value="1"/>
</dbReference>
<name>A0A2X4H418_STRUB</name>
<reference evidence="1 2" key="1">
    <citation type="submission" date="2019-11" db="EMBL/GenBank/DDBJ databases">
        <title>Streptococcus uberis isolated from clinical mastitis cases on a southeastern Queensland dairy.</title>
        <authorList>
            <person name="Workentine M.L."/>
            <person name="Price R."/>
            <person name="Olchowy T."/>
        </authorList>
    </citation>
    <scope>NUCLEOTIDE SEQUENCE [LARGE SCALE GENOMIC DNA]</scope>
    <source>
        <strain evidence="1 2">OLC4459-A17</strain>
    </source>
</reference>
<dbReference type="EMBL" id="WLXI01000037">
    <property type="protein sequence ID" value="MTD01539.1"/>
    <property type="molecule type" value="Genomic_DNA"/>
</dbReference>
<dbReference type="InterPro" id="IPR023214">
    <property type="entry name" value="HAD_sf"/>
</dbReference>
<evidence type="ECO:0000313" key="2">
    <source>
        <dbReference type="Proteomes" id="UP000483839"/>
    </source>
</evidence>
<dbReference type="AlphaFoldDB" id="A0A2X4H418"/>
<comment type="caution">
    <text evidence="1">The sequence shown here is derived from an EMBL/GenBank/DDBJ whole genome shotgun (WGS) entry which is preliminary data.</text>
</comment>
<protein>
    <submittedName>
        <fullName evidence="1">Cof-type HAD-IIB family hydrolase</fullName>
    </submittedName>
</protein>
<dbReference type="SFLD" id="SFLDS00003">
    <property type="entry name" value="Haloacid_Dehalogenase"/>
    <property type="match status" value="1"/>
</dbReference>
<dbReference type="Gene3D" id="3.40.50.1000">
    <property type="entry name" value="HAD superfamily/HAD-like"/>
    <property type="match status" value="1"/>
</dbReference>
<keyword evidence="1" id="KW-0378">Hydrolase</keyword>
<dbReference type="PROSITE" id="PS01229">
    <property type="entry name" value="COF_2"/>
    <property type="match status" value="1"/>
</dbReference>
<dbReference type="CDD" id="cd07518">
    <property type="entry name" value="HAD_YbiV-Like"/>
    <property type="match status" value="1"/>
</dbReference>
<dbReference type="RefSeq" id="WP_037592235.1">
    <property type="nucleotide sequence ID" value="NZ_BAABQA010000003.1"/>
</dbReference>
<dbReference type="InterPro" id="IPR000150">
    <property type="entry name" value="Cof"/>
</dbReference>
<dbReference type="PANTHER" id="PTHR10000:SF53">
    <property type="entry name" value="5-AMINO-6-(5-PHOSPHO-D-RIBITYLAMINO)URACIL PHOSPHATASE YBJI-RELATED"/>
    <property type="match status" value="1"/>
</dbReference>
<evidence type="ECO:0000313" key="1">
    <source>
        <dbReference type="EMBL" id="MTD01539.1"/>
    </source>
</evidence>
<dbReference type="GO" id="GO:0000287">
    <property type="term" value="F:magnesium ion binding"/>
    <property type="evidence" value="ECO:0007669"/>
    <property type="project" value="TreeGrafter"/>
</dbReference>
<organism evidence="1 2">
    <name type="scientific">Streptococcus uberis</name>
    <dbReference type="NCBI Taxonomy" id="1349"/>
    <lineage>
        <taxon>Bacteria</taxon>
        <taxon>Bacillati</taxon>
        <taxon>Bacillota</taxon>
        <taxon>Bacilli</taxon>
        <taxon>Lactobacillales</taxon>
        <taxon>Streptococcaceae</taxon>
        <taxon>Streptococcus</taxon>
    </lineage>
</organism>
<dbReference type="NCBIfam" id="TIGR00099">
    <property type="entry name" value="Cof-subfamily"/>
    <property type="match status" value="1"/>
</dbReference>
<dbReference type="PANTHER" id="PTHR10000">
    <property type="entry name" value="PHOSPHOSERINE PHOSPHATASE"/>
    <property type="match status" value="1"/>
</dbReference>
<dbReference type="Proteomes" id="UP000483839">
    <property type="component" value="Unassembled WGS sequence"/>
</dbReference>
<dbReference type="SFLD" id="SFLDG01144">
    <property type="entry name" value="C2.B.4:_PGP_Like"/>
    <property type="match status" value="1"/>
</dbReference>
<dbReference type="SFLD" id="SFLDG01140">
    <property type="entry name" value="C2.B:_Phosphomannomutase_and_P"/>
    <property type="match status" value="1"/>
</dbReference>
<dbReference type="GO" id="GO:0005829">
    <property type="term" value="C:cytosol"/>
    <property type="evidence" value="ECO:0007669"/>
    <property type="project" value="TreeGrafter"/>
</dbReference>
<dbReference type="GeneID" id="93826107"/>
<dbReference type="InterPro" id="IPR006379">
    <property type="entry name" value="HAD-SF_hydro_IIB"/>
</dbReference>
<dbReference type="Gene3D" id="3.30.1240.10">
    <property type="match status" value="1"/>
</dbReference>
<gene>
    <name evidence="1" type="ORF">GKS16_04505</name>
</gene>
<dbReference type="NCBIfam" id="TIGR01484">
    <property type="entry name" value="HAD-SF-IIB"/>
    <property type="match status" value="1"/>
</dbReference>
<sequence>MTIKMIASDMDGTFLNEKGVYNREKFISILNQLDALGIHFVVASGNNMDRLNMIFKGLTDRMSFVAENGAHIVEEGKDLKRHVLDQKDVDLFLDYFRDDLAKNAVILSGKKQSYMHENAKLPEAFAIEPEQFKQFFSKIKLIDDFSKVGQEPILKISMMLPVDECDHVIESFNKEFKGNLTAVTSGFGAVDIIQTGIHKAWGLSLLMEKYGISSDQVMAFGDGGNDIEMLQLAEYSYAMENAPEVVKKAAKFIAPHHKHEGVLQTLETFLADIAREIES</sequence>
<dbReference type="Pfam" id="PF08282">
    <property type="entry name" value="Hydrolase_3"/>
    <property type="match status" value="1"/>
</dbReference>
<dbReference type="GO" id="GO:0016791">
    <property type="term" value="F:phosphatase activity"/>
    <property type="evidence" value="ECO:0007669"/>
    <property type="project" value="TreeGrafter"/>
</dbReference>
<dbReference type="InterPro" id="IPR036412">
    <property type="entry name" value="HAD-like_sf"/>
</dbReference>
<accession>A0A2X4H418</accession>